<sequence>MEPSLPVPIEPRGVVRLEDRVGAIRPKAASNILLWTIAAFFALFVAWAGLTQIDRTVRASGRIVPGSRLQVVSNLEGGIVEAILVKAGDVVRKGQALIRLDPTRSGAELGTNEVTVGALQAKIARLSAEVMGREPRYPAAADPTVAEQVAIERSLHASRMADLASATAAGQARVNQWQRAVAEAQATYESRAAALRSLDQQVGLIRPLVERGIEPRLQLVTLENNAAVARSDMAAAQAAIARAQASVAEARSALNQVRQDWRATAASELAAAQADMAAKRSVTPALADAVRRSTVTAPLGGRINRVLVSTVGGSVGAGAPLVELVPSEDLLMVEVMVSPKDIGFVRLNQPARINVSAYDSAIYGSMDGRVATISPDAVVEERTGESHYIVKVQADGATMKGPRGETLPLGPGMTVEASLLGDKRSVLSYIFTPITRLSERAFRE</sequence>
<evidence type="ECO:0000313" key="13">
    <source>
        <dbReference type="EMBL" id="PCD04769.1"/>
    </source>
</evidence>
<dbReference type="AlphaFoldDB" id="A0A2A4BAI4"/>
<evidence type="ECO:0000256" key="8">
    <source>
        <dbReference type="ARBA" id="ARBA00023136"/>
    </source>
</evidence>
<evidence type="ECO:0000256" key="7">
    <source>
        <dbReference type="ARBA" id="ARBA00022989"/>
    </source>
</evidence>
<feature type="transmembrane region" description="Helical" evidence="9">
    <location>
        <begin position="32"/>
        <end position="50"/>
    </location>
</feature>
<keyword evidence="5 9" id="KW-0997">Cell inner membrane</keyword>
<dbReference type="InterPro" id="IPR010129">
    <property type="entry name" value="T1SS_HlyD"/>
</dbReference>
<dbReference type="Gene3D" id="2.40.30.170">
    <property type="match status" value="1"/>
</dbReference>
<evidence type="ECO:0000256" key="6">
    <source>
        <dbReference type="ARBA" id="ARBA00022692"/>
    </source>
</evidence>
<dbReference type="NCBIfam" id="TIGR01843">
    <property type="entry name" value="type_I_hlyD"/>
    <property type="match status" value="1"/>
</dbReference>
<keyword evidence="4 9" id="KW-1003">Cell membrane</keyword>
<dbReference type="PRINTS" id="PR01490">
    <property type="entry name" value="RTXTOXIND"/>
</dbReference>
<reference evidence="13 14" key="1">
    <citation type="submission" date="2017-09" db="EMBL/GenBank/DDBJ databases">
        <title>Sphingomonas spermidinifaciens 9NM-10, whole genome shotgun sequence.</title>
        <authorList>
            <person name="Feng G."/>
            <person name="Zhu H."/>
        </authorList>
    </citation>
    <scope>NUCLEOTIDE SEQUENCE [LARGE SCALE GENOMIC DNA]</scope>
    <source>
        <strain evidence="13 14">9NM-10</strain>
    </source>
</reference>
<feature type="domain" description="AprE-like beta-barrel" evidence="12">
    <location>
        <begin position="331"/>
        <end position="419"/>
    </location>
</feature>
<dbReference type="OrthoDB" id="9810980at2"/>
<dbReference type="SUPFAM" id="SSF111369">
    <property type="entry name" value="HlyD-like secretion proteins"/>
    <property type="match status" value="1"/>
</dbReference>
<evidence type="ECO:0000256" key="9">
    <source>
        <dbReference type="RuleBase" id="RU365093"/>
    </source>
</evidence>
<name>A0A2A4BAI4_9SPHN</name>
<organism evidence="13 14">
    <name type="scientific">Sphingomonas spermidinifaciens</name>
    <dbReference type="NCBI Taxonomy" id="1141889"/>
    <lineage>
        <taxon>Bacteria</taxon>
        <taxon>Pseudomonadati</taxon>
        <taxon>Pseudomonadota</taxon>
        <taxon>Alphaproteobacteria</taxon>
        <taxon>Sphingomonadales</taxon>
        <taxon>Sphingomonadaceae</taxon>
        <taxon>Sphingomonas</taxon>
    </lineage>
</organism>
<accession>A0A2A4BAI4</accession>
<evidence type="ECO:0000256" key="3">
    <source>
        <dbReference type="ARBA" id="ARBA00022448"/>
    </source>
</evidence>
<evidence type="ECO:0000256" key="4">
    <source>
        <dbReference type="ARBA" id="ARBA00022475"/>
    </source>
</evidence>
<dbReference type="Gene3D" id="1.10.287.470">
    <property type="entry name" value="Helix hairpin bin"/>
    <property type="match status" value="1"/>
</dbReference>
<evidence type="ECO:0000256" key="5">
    <source>
        <dbReference type="ARBA" id="ARBA00022519"/>
    </source>
</evidence>
<keyword evidence="6 9" id="KW-0812">Transmembrane</keyword>
<keyword evidence="8 9" id="KW-0472">Membrane</keyword>
<feature type="domain" description="AprE-like long alpha-helical hairpin" evidence="11">
    <location>
        <begin position="106"/>
        <end position="280"/>
    </location>
</feature>
<comment type="subcellular location">
    <subcellularLocation>
        <location evidence="1 9">Cell inner membrane</location>
        <topology evidence="1 9">Single-pass membrane protein</topology>
    </subcellularLocation>
</comment>
<evidence type="ECO:0000259" key="12">
    <source>
        <dbReference type="Pfam" id="PF26002"/>
    </source>
</evidence>
<comment type="similarity">
    <text evidence="2 9">Belongs to the membrane fusion protein (MFP) (TC 8.A.1) family.</text>
</comment>
<evidence type="ECO:0000256" key="10">
    <source>
        <dbReference type="SAM" id="Coils"/>
    </source>
</evidence>
<evidence type="ECO:0000256" key="1">
    <source>
        <dbReference type="ARBA" id="ARBA00004377"/>
    </source>
</evidence>
<evidence type="ECO:0000259" key="11">
    <source>
        <dbReference type="Pfam" id="PF25994"/>
    </source>
</evidence>
<evidence type="ECO:0000313" key="14">
    <source>
        <dbReference type="Proteomes" id="UP000218366"/>
    </source>
</evidence>
<feature type="coiled-coil region" evidence="10">
    <location>
        <begin position="219"/>
        <end position="260"/>
    </location>
</feature>
<dbReference type="Pfam" id="PF25994">
    <property type="entry name" value="HH_AprE"/>
    <property type="match status" value="1"/>
</dbReference>
<evidence type="ECO:0000256" key="2">
    <source>
        <dbReference type="ARBA" id="ARBA00009477"/>
    </source>
</evidence>
<dbReference type="GO" id="GO:0015031">
    <property type="term" value="P:protein transport"/>
    <property type="evidence" value="ECO:0007669"/>
    <property type="project" value="InterPro"/>
</dbReference>
<dbReference type="EMBL" id="NWMW01000001">
    <property type="protein sequence ID" value="PCD04769.1"/>
    <property type="molecule type" value="Genomic_DNA"/>
</dbReference>
<gene>
    <name evidence="13" type="ORF">COC42_06810</name>
</gene>
<keyword evidence="7 9" id="KW-1133">Transmembrane helix</keyword>
<dbReference type="PANTHER" id="PTHR30386:SF26">
    <property type="entry name" value="TRANSPORT PROTEIN COMB"/>
    <property type="match status" value="1"/>
</dbReference>
<keyword evidence="14" id="KW-1185">Reference proteome</keyword>
<keyword evidence="10" id="KW-0175">Coiled coil</keyword>
<dbReference type="GO" id="GO:0005886">
    <property type="term" value="C:plasma membrane"/>
    <property type="evidence" value="ECO:0007669"/>
    <property type="project" value="UniProtKB-SubCell"/>
</dbReference>
<comment type="caution">
    <text evidence="13">The sequence shown here is derived from an EMBL/GenBank/DDBJ whole genome shotgun (WGS) entry which is preliminary data.</text>
</comment>
<protein>
    <recommendedName>
        <fullName evidence="9">Membrane fusion protein (MFP) family protein</fullName>
    </recommendedName>
</protein>
<dbReference type="Pfam" id="PF26002">
    <property type="entry name" value="Beta-barrel_AprE"/>
    <property type="match status" value="1"/>
</dbReference>
<dbReference type="Gene3D" id="2.40.50.100">
    <property type="match status" value="1"/>
</dbReference>
<proteinExistence type="inferred from homology"/>
<dbReference type="Proteomes" id="UP000218366">
    <property type="component" value="Unassembled WGS sequence"/>
</dbReference>
<dbReference type="InterPro" id="IPR058982">
    <property type="entry name" value="Beta-barrel_AprE"/>
</dbReference>
<dbReference type="PANTHER" id="PTHR30386">
    <property type="entry name" value="MEMBRANE FUSION SUBUNIT OF EMRAB-TOLC MULTIDRUG EFFLUX PUMP"/>
    <property type="match status" value="1"/>
</dbReference>
<keyword evidence="3 9" id="KW-0813">Transport</keyword>
<dbReference type="InterPro" id="IPR050739">
    <property type="entry name" value="MFP"/>
</dbReference>
<dbReference type="InterPro" id="IPR058781">
    <property type="entry name" value="HH_AprE-like"/>
</dbReference>